<organism evidence="1 2">
    <name type="scientific">Hebeloma cylindrosporum</name>
    <dbReference type="NCBI Taxonomy" id="76867"/>
    <lineage>
        <taxon>Eukaryota</taxon>
        <taxon>Fungi</taxon>
        <taxon>Dikarya</taxon>
        <taxon>Basidiomycota</taxon>
        <taxon>Agaricomycotina</taxon>
        <taxon>Agaricomycetes</taxon>
        <taxon>Agaricomycetidae</taxon>
        <taxon>Agaricales</taxon>
        <taxon>Agaricineae</taxon>
        <taxon>Hymenogastraceae</taxon>
        <taxon>Hebeloma</taxon>
    </lineage>
</organism>
<dbReference type="AlphaFoldDB" id="A0A0C3C3L6"/>
<keyword evidence="2" id="KW-1185">Reference proteome</keyword>
<dbReference type="Proteomes" id="UP000053424">
    <property type="component" value="Unassembled WGS sequence"/>
</dbReference>
<accession>A0A0C3C3L6</accession>
<proteinExistence type="predicted"/>
<dbReference type="HOGENOM" id="CLU_2740298_0_0_1"/>
<protein>
    <submittedName>
        <fullName evidence="1">Uncharacterized protein</fullName>
    </submittedName>
</protein>
<gene>
    <name evidence="1" type="ORF">M413DRAFT_447563</name>
</gene>
<sequence length="71" mass="7845">MAHTYLPASSYWTEQLEELGWQTSATVITCSSCLPGRHYLPNTRFNISSSFMEAWRSFGGGPIDKGVALST</sequence>
<reference evidence="1 2" key="1">
    <citation type="submission" date="2014-04" db="EMBL/GenBank/DDBJ databases">
        <authorList>
            <consortium name="DOE Joint Genome Institute"/>
            <person name="Kuo A."/>
            <person name="Gay G."/>
            <person name="Dore J."/>
            <person name="Kohler A."/>
            <person name="Nagy L.G."/>
            <person name="Floudas D."/>
            <person name="Copeland A."/>
            <person name="Barry K.W."/>
            <person name="Cichocki N."/>
            <person name="Veneault-Fourrey C."/>
            <person name="LaButti K."/>
            <person name="Lindquist E.A."/>
            <person name="Lipzen A."/>
            <person name="Lundell T."/>
            <person name="Morin E."/>
            <person name="Murat C."/>
            <person name="Sun H."/>
            <person name="Tunlid A."/>
            <person name="Henrissat B."/>
            <person name="Grigoriev I.V."/>
            <person name="Hibbett D.S."/>
            <person name="Martin F."/>
            <person name="Nordberg H.P."/>
            <person name="Cantor M.N."/>
            <person name="Hua S.X."/>
        </authorList>
    </citation>
    <scope>NUCLEOTIDE SEQUENCE [LARGE SCALE GENOMIC DNA]</scope>
    <source>
        <strain evidence="2">h7</strain>
    </source>
</reference>
<reference evidence="2" key="2">
    <citation type="submission" date="2015-01" db="EMBL/GenBank/DDBJ databases">
        <title>Evolutionary Origins and Diversification of the Mycorrhizal Mutualists.</title>
        <authorList>
            <consortium name="DOE Joint Genome Institute"/>
            <consortium name="Mycorrhizal Genomics Consortium"/>
            <person name="Kohler A."/>
            <person name="Kuo A."/>
            <person name="Nagy L.G."/>
            <person name="Floudas D."/>
            <person name="Copeland A."/>
            <person name="Barry K.W."/>
            <person name="Cichocki N."/>
            <person name="Veneault-Fourrey C."/>
            <person name="LaButti K."/>
            <person name="Lindquist E.A."/>
            <person name="Lipzen A."/>
            <person name="Lundell T."/>
            <person name="Morin E."/>
            <person name="Murat C."/>
            <person name="Riley R."/>
            <person name="Ohm R."/>
            <person name="Sun H."/>
            <person name="Tunlid A."/>
            <person name="Henrissat B."/>
            <person name="Grigoriev I.V."/>
            <person name="Hibbett D.S."/>
            <person name="Martin F."/>
        </authorList>
    </citation>
    <scope>NUCLEOTIDE SEQUENCE [LARGE SCALE GENOMIC DNA]</scope>
    <source>
        <strain evidence="2">h7</strain>
    </source>
</reference>
<name>A0A0C3C3L6_HEBCY</name>
<evidence type="ECO:0000313" key="1">
    <source>
        <dbReference type="EMBL" id="KIM38869.1"/>
    </source>
</evidence>
<dbReference type="EMBL" id="KN831788">
    <property type="protein sequence ID" value="KIM38869.1"/>
    <property type="molecule type" value="Genomic_DNA"/>
</dbReference>
<evidence type="ECO:0000313" key="2">
    <source>
        <dbReference type="Proteomes" id="UP000053424"/>
    </source>
</evidence>